<dbReference type="Pfam" id="PF12248">
    <property type="entry name" value="Methyltransf_FA"/>
    <property type="match status" value="1"/>
</dbReference>
<gene>
    <name evidence="4" type="primary">LOC110975495</name>
</gene>
<dbReference type="InterPro" id="IPR003609">
    <property type="entry name" value="Pan_app"/>
</dbReference>
<dbReference type="PANTHER" id="PTHR36695">
    <property type="entry name" value="AGAP008648-PA"/>
    <property type="match status" value="1"/>
</dbReference>
<keyword evidence="3" id="KW-1185">Reference proteome</keyword>
<evidence type="ECO:0000256" key="1">
    <source>
        <dbReference type="SAM" id="Phobius"/>
    </source>
</evidence>
<sequence>MGVTYTISVILVGVLVGLEILEASLMLSGPASRTKSRSFDVLSTGSLKHGVIALSERGSKQRCAAACAAVAGCAQFCYASTTRRCVLEDASVASASRNPKDTTCYLKNSDCMSTFTSGSYFKQVFDLPPFGGKFVLDFSAKVMQDAIVSLSTNNTKEGIKYELVLGHNGNSKTTIRRTWQGANLHIVLATKGGVVSALEMRRFWLRYDHGTFALGKHREPAYFEWTDPLPQTTPVRFIGLGGWADTVEWIVYGICP</sequence>
<name>A0A8B7XS90_ACAPL</name>
<evidence type="ECO:0000259" key="2">
    <source>
        <dbReference type="PROSITE" id="PS50948"/>
    </source>
</evidence>
<feature type="domain" description="Apple" evidence="2">
    <location>
        <begin position="34"/>
        <end position="111"/>
    </location>
</feature>
<dbReference type="OMA" id="DTHAGIN"/>
<reference evidence="4" key="1">
    <citation type="submission" date="2025-08" db="UniProtKB">
        <authorList>
            <consortium name="RefSeq"/>
        </authorList>
    </citation>
    <scope>IDENTIFICATION</scope>
</reference>
<keyword evidence="1" id="KW-0472">Membrane</keyword>
<accession>A0A8B7XS90</accession>
<dbReference type="AlphaFoldDB" id="A0A8B7XS90"/>
<dbReference type="Proteomes" id="UP000694845">
    <property type="component" value="Unplaced"/>
</dbReference>
<dbReference type="PANTHER" id="PTHR36695:SF12">
    <property type="entry name" value="AGAP008648-PA"/>
    <property type="match status" value="1"/>
</dbReference>
<organism evidence="3 4">
    <name type="scientific">Acanthaster planci</name>
    <name type="common">Crown-of-thorns starfish</name>
    <dbReference type="NCBI Taxonomy" id="133434"/>
    <lineage>
        <taxon>Eukaryota</taxon>
        <taxon>Metazoa</taxon>
        <taxon>Echinodermata</taxon>
        <taxon>Eleutherozoa</taxon>
        <taxon>Asterozoa</taxon>
        <taxon>Asteroidea</taxon>
        <taxon>Valvatacea</taxon>
        <taxon>Valvatida</taxon>
        <taxon>Acanthasteridae</taxon>
        <taxon>Acanthaster</taxon>
    </lineage>
</organism>
<dbReference type="PROSITE" id="PS50948">
    <property type="entry name" value="PAN"/>
    <property type="match status" value="1"/>
</dbReference>
<proteinExistence type="predicted"/>
<evidence type="ECO:0000313" key="3">
    <source>
        <dbReference type="Proteomes" id="UP000694845"/>
    </source>
</evidence>
<protein>
    <submittedName>
        <fullName evidence="4">Uncharacterized protein LOC110975495</fullName>
    </submittedName>
</protein>
<evidence type="ECO:0000313" key="4">
    <source>
        <dbReference type="RefSeq" id="XP_022083724.1"/>
    </source>
</evidence>
<dbReference type="OrthoDB" id="2142040at2759"/>
<dbReference type="Pfam" id="PF00024">
    <property type="entry name" value="PAN_1"/>
    <property type="match status" value="1"/>
</dbReference>
<dbReference type="KEGG" id="aplc:110975495"/>
<dbReference type="RefSeq" id="XP_022083724.1">
    <property type="nucleotide sequence ID" value="XM_022228032.1"/>
</dbReference>
<dbReference type="InterPro" id="IPR022041">
    <property type="entry name" value="Methyltransf_FA"/>
</dbReference>
<dbReference type="GeneID" id="110975495"/>
<keyword evidence="1" id="KW-1133">Transmembrane helix</keyword>
<feature type="transmembrane region" description="Helical" evidence="1">
    <location>
        <begin position="6"/>
        <end position="27"/>
    </location>
</feature>
<keyword evidence="1" id="KW-0812">Transmembrane</keyword>